<protein>
    <submittedName>
        <fullName evidence="1">Oxidoreductase</fullName>
    </submittedName>
</protein>
<dbReference type="PANTHER" id="PTHR43431:SF7">
    <property type="entry name" value="OXIDOREDUCTASE, SHORT CHAIN DEHYDROGENASE_REDUCTASE FAMILY (AFU_ORTHOLOGUE AFUA_5G14000)"/>
    <property type="match status" value="1"/>
</dbReference>
<dbReference type="AlphaFoldDB" id="A0A154IC19"/>
<dbReference type="EMBL" id="LVYU01000126">
    <property type="protein sequence ID" value="KZA98082.1"/>
    <property type="molecule type" value="Genomic_DNA"/>
</dbReference>
<comment type="caution">
    <text evidence="1">The sequence shown here is derived from an EMBL/GenBank/DDBJ whole genome shotgun (WGS) entry which is preliminary data.</text>
</comment>
<sequence>MTDFPYESALIVGAGSGISASLARQLSTQGVKVGLAARNIEKLQALVDETGASAFTADVSQSASVVALFEEAAAAIGGPDVVIFNASARQRGPLAELDPAEVEKAIATSAFGGFLVVQQAARRMIPRGRGAILITGASASVKGFAQSAPFAMGKFALRGLAQSAARELGPMGIHVAHFVIDGAVRSQIRPDRAEKPDGTLLPDAIAQTYIDVLRQHRSAWSLEVEVRPWTESF</sequence>
<dbReference type="RefSeq" id="WP_062944097.1">
    <property type="nucleotide sequence ID" value="NZ_CP171844.1"/>
</dbReference>
<name>A0A154IC19_RHILE</name>
<dbReference type="Pfam" id="PF00106">
    <property type="entry name" value="adh_short"/>
    <property type="match status" value="1"/>
</dbReference>
<dbReference type="PANTHER" id="PTHR43431">
    <property type="entry name" value="OXIDOREDUCTASE, SHORT CHAIN DEHYDROGENASE/REDUCTASE FAMILY (AFU_ORTHOLOGUE AFUA_5G14000)"/>
    <property type="match status" value="1"/>
</dbReference>
<dbReference type="InterPro" id="IPR036291">
    <property type="entry name" value="NAD(P)-bd_dom_sf"/>
</dbReference>
<organism evidence="1">
    <name type="scientific">Rhizobium leguminosarum</name>
    <dbReference type="NCBI Taxonomy" id="384"/>
    <lineage>
        <taxon>Bacteria</taxon>
        <taxon>Pseudomonadati</taxon>
        <taxon>Pseudomonadota</taxon>
        <taxon>Alphaproteobacteria</taxon>
        <taxon>Hyphomicrobiales</taxon>
        <taxon>Rhizobiaceae</taxon>
        <taxon>Rhizobium/Agrobacterium group</taxon>
        <taxon>Rhizobium</taxon>
    </lineage>
</organism>
<evidence type="ECO:0000313" key="1">
    <source>
        <dbReference type="EMBL" id="KZA98082.1"/>
    </source>
</evidence>
<dbReference type="InterPro" id="IPR002347">
    <property type="entry name" value="SDR_fam"/>
</dbReference>
<dbReference type="Gene3D" id="3.40.50.720">
    <property type="entry name" value="NAD(P)-binding Rossmann-like Domain"/>
    <property type="match status" value="1"/>
</dbReference>
<accession>A0A154IC19</accession>
<gene>
    <name evidence="1" type="ORF">A4A59_28905</name>
</gene>
<proteinExistence type="predicted"/>
<dbReference type="SUPFAM" id="SSF51735">
    <property type="entry name" value="NAD(P)-binding Rossmann-fold domains"/>
    <property type="match status" value="1"/>
</dbReference>
<reference evidence="1" key="1">
    <citation type="submission" date="2016-03" db="EMBL/GenBank/DDBJ databases">
        <title>Microsymbionts genomes from the relict species Vavilovia formosa.</title>
        <authorList>
            <person name="Chirak E."/>
            <person name="Kimeklis A."/>
            <person name="Kopat V."/>
            <person name="Andronov E."/>
        </authorList>
    </citation>
    <scope>NUCLEOTIDE SEQUENCE [LARGE SCALE GENOMIC DNA]</scope>
    <source>
        <strain evidence="1">Vaf12</strain>
    </source>
</reference>
<dbReference type="PRINTS" id="PR00081">
    <property type="entry name" value="GDHRDH"/>
</dbReference>